<keyword evidence="3" id="KW-0238">DNA-binding</keyword>
<feature type="domain" description="HTH lysR-type" evidence="5">
    <location>
        <begin position="8"/>
        <end position="65"/>
    </location>
</feature>
<dbReference type="Proteomes" id="UP000287601">
    <property type="component" value="Chromosome"/>
</dbReference>
<evidence type="ECO:0000256" key="3">
    <source>
        <dbReference type="ARBA" id="ARBA00023125"/>
    </source>
</evidence>
<dbReference type="Gene3D" id="3.40.190.290">
    <property type="match status" value="1"/>
</dbReference>
<dbReference type="GO" id="GO:0003677">
    <property type="term" value="F:DNA binding"/>
    <property type="evidence" value="ECO:0007669"/>
    <property type="project" value="UniProtKB-KW"/>
</dbReference>
<dbReference type="GO" id="GO:0003700">
    <property type="term" value="F:DNA-binding transcription factor activity"/>
    <property type="evidence" value="ECO:0007669"/>
    <property type="project" value="InterPro"/>
</dbReference>
<dbReference type="SUPFAM" id="SSF53850">
    <property type="entry name" value="Periplasmic binding protein-like II"/>
    <property type="match status" value="1"/>
</dbReference>
<dbReference type="EMBL" id="CP035281">
    <property type="protein sequence ID" value="QAT43633.1"/>
    <property type="molecule type" value="Genomic_DNA"/>
</dbReference>
<dbReference type="PANTHER" id="PTHR30419">
    <property type="entry name" value="HTH-TYPE TRANSCRIPTIONAL REGULATOR YBHD"/>
    <property type="match status" value="1"/>
</dbReference>
<comment type="similarity">
    <text evidence="1">Belongs to the LysR transcriptional regulatory family.</text>
</comment>
<dbReference type="SUPFAM" id="SSF46785">
    <property type="entry name" value="Winged helix' DNA-binding domain"/>
    <property type="match status" value="1"/>
</dbReference>
<dbReference type="Pfam" id="PF00126">
    <property type="entry name" value="HTH_1"/>
    <property type="match status" value="1"/>
</dbReference>
<dbReference type="Gene3D" id="1.10.10.10">
    <property type="entry name" value="Winged helix-like DNA-binding domain superfamily/Winged helix DNA-binding domain"/>
    <property type="match status" value="1"/>
</dbReference>
<organism evidence="6 7">
    <name type="scientific">Aminipila luticellarii</name>
    <dbReference type="NCBI Taxonomy" id="2507160"/>
    <lineage>
        <taxon>Bacteria</taxon>
        <taxon>Bacillati</taxon>
        <taxon>Bacillota</taxon>
        <taxon>Clostridia</taxon>
        <taxon>Peptostreptococcales</taxon>
        <taxon>Anaerovoracaceae</taxon>
        <taxon>Aminipila</taxon>
    </lineage>
</organism>
<dbReference type="InterPro" id="IPR036388">
    <property type="entry name" value="WH-like_DNA-bd_sf"/>
</dbReference>
<dbReference type="KEGG" id="amij:EQM06_10605"/>
<name>A0A410PXG1_9FIRM</name>
<evidence type="ECO:0000259" key="5">
    <source>
        <dbReference type="PROSITE" id="PS50931"/>
    </source>
</evidence>
<dbReference type="Pfam" id="PF03466">
    <property type="entry name" value="LysR_substrate"/>
    <property type="match status" value="1"/>
</dbReference>
<dbReference type="InterPro" id="IPR005119">
    <property type="entry name" value="LysR_subst-bd"/>
</dbReference>
<evidence type="ECO:0000256" key="4">
    <source>
        <dbReference type="ARBA" id="ARBA00023163"/>
    </source>
</evidence>
<evidence type="ECO:0000256" key="2">
    <source>
        <dbReference type="ARBA" id="ARBA00023015"/>
    </source>
</evidence>
<protein>
    <submittedName>
        <fullName evidence="6">LysR family transcriptional regulator</fullName>
    </submittedName>
</protein>
<proteinExistence type="inferred from homology"/>
<dbReference type="GO" id="GO:0005829">
    <property type="term" value="C:cytosol"/>
    <property type="evidence" value="ECO:0007669"/>
    <property type="project" value="TreeGrafter"/>
</dbReference>
<dbReference type="InterPro" id="IPR050950">
    <property type="entry name" value="HTH-type_LysR_regulators"/>
</dbReference>
<evidence type="ECO:0000256" key="1">
    <source>
        <dbReference type="ARBA" id="ARBA00009437"/>
    </source>
</evidence>
<dbReference type="CDD" id="cd05466">
    <property type="entry name" value="PBP2_LTTR_substrate"/>
    <property type="match status" value="1"/>
</dbReference>
<accession>A0A410PXG1</accession>
<dbReference type="AlphaFoldDB" id="A0A410PXG1"/>
<evidence type="ECO:0000313" key="6">
    <source>
        <dbReference type="EMBL" id="QAT43633.1"/>
    </source>
</evidence>
<dbReference type="OrthoDB" id="63123at2"/>
<reference evidence="6 7" key="1">
    <citation type="submission" date="2019-01" db="EMBL/GenBank/DDBJ databases">
        <title>Draft genomes of a novel of Aminipila strains.</title>
        <authorList>
            <person name="Ma S."/>
        </authorList>
    </citation>
    <scope>NUCLEOTIDE SEQUENCE [LARGE SCALE GENOMIC DNA]</scope>
    <source>
        <strain evidence="7">JN-39</strain>
    </source>
</reference>
<keyword evidence="2" id="KW-0805">Transcription regulation</keyword>
<keyword evidence="4" id="KW-0804">Transcription</keyword>
<sequence>MKGRDIVMNISQYEAFLKTIELGSLTKAAETLGYTQSGLSHMMNALESDCDLKLMMRDRSGVRITADGQQLLPYFQTICNGQHNLSEKINEIHRLEFGLVRVGTFTSVSAQWLPGIIKRFHADFPKIQFELLHGSNNEDLEDWVINGRVDCAFVKIPTRQPLEAIFLRRDPFVAILPSNHDLADHLFLPVSALTEYPYIKLDESADDGISDIFESHQIRPNVRFVEKEDYAIMAMVDNGLGISVLPELVLKDTARKIVIKKLDIPAYRDIGIVVKNKKMLTASAQKFVSYVQEWITEEYNS</sequence>
<gene>
    <name evidence="6" type="ORF">EQM06_10605</name>
</gene>
<evidence type="ECO:0000313" key="7">
    <source>
        <dbReference type="Proteomes" id="UP000287601"/>
    </source>
</evidence>
<dbReference type="InterPro" id="IPR000847">
    <property type="entry name" value="LysR_HTH_N"/>
</dbReference>
<dbReference type="PANTHER" id="PTHR30419:SF24">
    <property type="entry name" value="HTH-TYPE TRANSCRIPTIONAL REGULATOR CZCR"/>
    <property type="match status" value="1"/>
</dbReference>
<dbReference type="PROSITE" id="PS50931">
    <property type="entry name" value="HTH_LYSR"/>
    <property type="match status" value="1"/>
</dbReference>
<keyword evidence="7" id="KW-1185">Reference proteome</keyword>
<dbReference type="InterPro" id="IPR036390">
    <property type="entry name" value="WH_DNA-bd_sf"/>
</dbReference>